<dbReference type="EMBL" id="CP034562">
    <property type="protein sequence ID" value="AZQ64309.1"/>
    <property type="molecule type" value="Genomic_DNA"/>
</dbReference>
<dbReference type="KEGG" id="fll:EI427_19460"/>
<dbReference type="OrthoDB" id="9858086at2"/>
<sequence length="116" mass="12893">MENVTEKEFLIQEALKGGTPSNLIGTTWLVSPVNNDFCPFEINFDANNICKVITVNKFFSGAGNYYGNETSAVFHFTYYSNGSTYMCSSNPSEGTGTVHAQHNGHTYLMPFKMNIK</sequence>
<reference evidence="1 2" key="1">
    <citation type="submission" date="2018-12" db="EMBL/GenBank/DDBJ databases">
        <title>Flammeovirga pectinis sp. nov., isolated from the gut of the Korean scallop, Patinopecten yessoensis.</title>
        <authorList>
            <person name="Bae J.-W."/>
            <person name="Jeong Y.-S."/>
            <person name="Kang W."/>
        </authorList>
    </citation>
    <scope>NUCLEOTIDE SEQUENCE [LARGE SCALE GENOMIC DNA]</scope>
    <source>
        <strain evidence="1 2">L12M1</strain>
    </source>
</reference>
<proteinExistence type="predicted"/>
<dbReference type="AlphaFoldDB" id="A0A3S9P7X6"/>
<evidence type="ECO:0000313" key="1">
    <source>
        <dbReference type="EMBL" id="AZQ64309.1"/>
    </source>
</evidence>
<organism evidence="1 2">
    <name type="scientific">Flammeovirga pectinis</name>
    <dbReference type="NCBI Taxonomy" id="2494373"/>
    <lineage>
        <taxon>Bacteria</taxon>
        <taxon>Pseudomonadati</taxon>
        <taxon>Bacteroidota</taxon>
        <taxon>Cytophagia</taxon>
        <taxon>Cytophagales</taxon>
        <taxon>Flammeovirgaceae</taxon>
        <taxon>Flammeovirga</taxon>
    </lineage>
</organism>
<name>A0A3S9P7X6_9BACT</name>
<dbReference type="Proteomes" id="UP000267268">
    <property type="component" value="Chromosome 1"/>
</dbReference>
<dbReference type="RefSeq" id="WP_126617868.1">
    <property type="nucleotide sequence ID" value="NZ_CP034562.1"/>
</dbReference>
<protein>
    <submittedName>
        <fullName evidence="1">Uncharacterized protein</fullName>
    </submittedName>
</protein>
<evidence type="ECO:0000313" key="2">
    <source>
        <dbReference type="Proteomes" id="UP000267268"/>
    </source>
</evidence>
<keyword evidence="2" id="KW-1185">Reference proteome</keyword>
<accession>A0A3S9P7X6</accession>
<gene>
    <name evidence="1" type="ORF">EI427_19460</name>
</gene>